<evidence type="ECO:0000256" key="6">
    <source>
        <dbReference type="SAM" id="Coils"/>
    </source>
</evidence>
<feature type="domain" description="GGDEF" evidence="10">
    <location>
        <begin position="448"/>
        <end position="578"/>
    </location>
</feature>
<dbReference type="PROSITE" id="PS50885">
    <property type="entry name" value="HAMP"/>
    <property type="match status" value="1"/>
</dbReference>
<evidence type="ECO:0000256" key="1">
    <source>
        <dbReference type="ARBA" id="ARBA00004651"/>
    </source>
</evidence>
<evidence type="ECO:0000259" key="8">
    <source>
        <dbReference type="PROSITE" id="PS50883"/>
    </source>
</evidence>
<comment type="subcellular location">
    <subcellularLocation>
        <location evidence="1">Cell membrane</location>
        <topology evidence="1">Multi-pass membrane protein</topology>
    </subcellularLocation>
</comment>
<dbReference type="InterPro" id="IPR033480">
    <property type="entry name" value="sCache_2"/>
</dbReference>
<dbReference type="InterPro" id="IPR001633">
    <property type="entry name" value="EAL_dom"/>
</dbReference>
<feature type="coiled-coil region" evidence="6">
    <location>
        <begin position="41"/>
        <end position="68"/>
    </location>
</feature>
<feature type="coiled-coil region" evidence="6">
    <location>
        <begin position="394"/>
        <end position="421"/>
    </location>
</feature>
<gene>
    <name evidence="11" type="ORF">CRV06_10765</name>
</gene>
<evidence type="ECO:0000256" key="3">
    <source>
        <dbReference type="ARBA" id="ARBA00022692"/>
    </source>
</evidence>
<evidence type="ECO:0000256" key="5">
    <source>
        <dbReference type="ARBA" id="ARBA00023136"/>
    </source>
</evidence>
<comment type="caution">
    <text evidence="11">The sequence shown here is derived from an EMBL/GenBank/DDBJ whole genome shotgun (WGS) entry which is preliminary data.</text>
</comment>
<dbReference type="InterPro" id="IPR000160">
    <property type="entry name" value="GGDEF_dom"/>
</dbReference>
<dbReference type="EMBL" id="PDKO01000009">
    <property type="protein sequence ID" value="RXJ62237.1"/>
    <property type="molecule type" value="Genomic_DNA"/>
</dbReference>
<keyword evidence="6" id="KW-0175">Coiled coil</keyword>
<dbReference type="Gene3D" id="6.10.340.10">
    <property type="match status" value="1"/>
</dbReference>
<dbReference type="Gene3D" id="3.20.20.450">
    <property type="entry name" value="EAL domain"/>
    <property type="match status" value="1"/>
</dbReference>
<feature type="transmembrane region" description="Helical" evidence="7">
    <location>
        <begin position="6"/>
        <end position="28"/>
    </location>
</feature>
<dbReference type="SMART" id="SM00052">
    <property type="entry name" value="EAL"/>
    <property type="match status" value="1"/>
</dbReference>
<dbReference type="SMART" id="SM00267">
    <property type="entry name" value="GGDEF"/>
    <property type="match status" value="1"/>
</dbReference>
<dbReference type="PROSITE" id="PS50887">
    <property type="entry name" value="GGDEF"/>
    <property type="match status" value="1"/>
</dbReference>
<dbReference type="GO" id="GO:0005886">
    <property type="term" value="C:plasma membrane"/>
    <property type="evidence" value="ECO:0007669"/>
    <property type="project" value="UniProtKB-SubCell"/>
</dbReference>
<dbReference type="Pfam" id="PF00563">
    <property type="entry name" value="EAL"/>
    <property type="match status" value="1"/>
</dbReference>
<protein>
    <recommendedName>
        <fullName evidence="13">GGDEF domain-containing protein</fullName>
    </recommendedName>
</protein>
<dbReference type="SUPFAM" id="SSF141868">
    <property type="entry name" value="EAL domain-like"/>
    <property type="match status" value="1"/>
</dbReference>
<feature type="domain" description="HAMP" evidence="9">
    <location>
        <begin position="357"/>
        <end position="409"/>
    </location>
</feature>
<dbReference type="CDD" id="cd01948">
    <property type="entry name" value="EAL"/>
    <property type="match status" value="1"/>
</dbReference>
<organism evidence="11 12">
    <name type="scientific">Halarcobacter anaerophilus</name>
    <dbReference type="NCBI Taxonomy" id="877500"/>
    <lineage>
        <taxon>Bacteria</taxon>
        <taxon>Pseudomonadati</taxon>
        <taxon>Campylobacterota</taxon>
        <taxon>Epsilonproteobacteria</taxon>
        <taxon>Campylobacterales</taxon>
        <taxon>Arcobacteraceae</taxon>
        <taxon>Halarcobacter</taxon>
    </lineage>
</organism>
<keyword evidence="2" id="KW-1003">Cell membrane</keyword>
<dbReference type="PANTHER" id="PTHR33121">
    <property type="entry name" value="CYCLIC DI-GMP PHOSPHODIESTERASE PDEF"/>
    <property type="match status" value="1"/>
</dbReference>
<dbReference type="InterPro" id="IPR004010">
    <property type="entry name" value="Double_Cache_2"/>
</dbReference>
<name>A0A4Q0XXC1_9BACT</name>
<keyword evidence="4 7" id="KW-1133">Transmembrane helix</keyword>
<dbReference type="PROSITE" id="PS50883">
    <property type="entry name" value="EAL"/>
    <property type="match status" value="1"/>
</dbReference>
<dbReference type="SMART" id="SM01049">
    <property type="entry name" value="Cache_2"/>
    <property type="match status" value="1"/>
</dbReference>
<dbReference type="SMART" id="SM00304">
    <property type="entry name" value="HAMP"/>
    <property type="match status" value="1"/>
</dbReference>
<dbReference type="Proteomes" id="UP000290191">
    <property type="component" value="Unassembled WGS sequence"/>
</dbReference>
<dbReference type="Pfam" id="PF00990">
    <property type="entry name" value="GGDEF"/>
    <property type="match status" value="1"/>
</dbReference>
<evidence type="ECO:0000259" key="10">
    <source>
        <dbReference type="PROSITE" id="PS50887"/>
    </source>
</evidence>
<dbReference type="GO" id="GO:0007165">
    <property type="term" value="P:signal transduction"/>
    <property type="evidence" value="ECO:0007669"/>
    <property type="project" value="InterPro"/>
</dbReference>
<keyword evidence="3 7" id="KW-0812">Transmembrane</keyword>
<keyword evidence="5 7" id="KW-0472">Membrane</keyword>
<dbReference type="STRING" id="877500.GCA_000935065_03389"/>
<dbReference type="InterPro" id="IPR035919">
    <property type="entry name" value="EAL_sf"/>
</dbReference>
<evidence type="ECO:0000313" key="11">
    <source>
        <dbReference type="EMBL" id="RXJ62237.1"/>
    </source>
</evidence>
<evidence type="ECO:0000256" key="7">
    <source>
        <dbReference type="SAM" id="Phobius"/>
    </source>
</evidence>
<dbReference type="Pfam" id="PF00672">
    <property type="entry name" value="HAMP"/>
    <property type="match status" value="1"/>
</dbReference>
<feature type="transmembrane region" description="Helical" evidence="7">
    <location>
        <begin position="336"/>
        <end position="356"/>
    </location>
</feature>
<sequence length="834" mass="97992">MKNKIFFKICAIILTLIIVYASFLIFVITPNLSEYIIDLEKKQAKTQLKRVEAVIKSKEEYLKNYRAAKQIEHKDSLKDISKIVSVLLDGYYKLYEEKLLSKEEAEKKAFSTVSNIKYGYEDDYIYILDKKGKVLLHPQEKYLFQNVYDLKDKKEKFFIKKLIEDTIKQGEFFFNYDWGENGDKKSNKIAYSLYYKPFDLIIVSSISTNDLESELNAEKQQTIKDLNPLIQSITKEELGYVFIMDKKAQLVIHPNLNIYSKKMRDEIKRQNLFEKMKTAYKEKKSLNYKWDKKADFENFTYDKTAWIDYNSFFGWYISSSLYIDDLEKRAKEVDSFVINISLGFIFVIGLLAIIFLKRLLDPISVLTKNAVTAREGNLEVRNKIETNDELGILAKQFNTMLDSIENNTKDLEKKLKERTAEIEYKFYHDSLTGLPNRLLMLRELKTYEFSALNLISIDDLDNINELYGFEVGDKLLVEISKLLQNFADKKNLFLYRAGSNTFALLDLHLENFIVYDKIINEIQALLKKEIEIKSLNLKIASDITVGTSISQDRQLACANIALKEAKKKGKKFTIYNQTIDTKKNIEKSIYWKDEIKSALKEDRIIPVFQPIFDKEEKIIKYEVLMRIEKRDKDEIYYISPAQFLYIAMQIKQYFSLSKRIIKKSFQYIDKIDKDISINISFNDIMNMEFIQFIKEKIDALDVKNRKKIVFEILESENITDYEILTQFIQEYRKKGIRIAIDDFGTGFSNFSYILKIKPDYIKIDGSLIKEIDTDFNSYELVKAIVSFSKSLGIKVIAEYIHSKEVYEIVKKLGVDEFQGYYLGKPENLIEQNIR</sequence>
<dbReference type="InterPro" id="IPR043128">
    <property type="entry name" value="Rev_trsase/Diguanyl_cyclase"/>
</dbReference>
<dbReference type="InterPro" id="IPR050706">
    <property type="entry name" value="Cyclic-di-GMP_PDE-like"/>
</dbReference>
<keyword evidence="12" id="KW-1185">Reference proteome</keyword>
<accession>A0A4Q0XXC1</accession>
<dbReference type="Gene3D" id="3.30.450.20">
    <property type="entry name" value="PAS domain"/>
    <property type="match status" value="2"/>
</dbReference>
<dbReference type="RefSeq" id="WP_129082472.1">
    <property type="nucleotide sequence ID" value="NZ_CP041070.1"/>
</dbReference>
<proteinExistence type="predicted"/>
<dbReference type="AlphaFoldDB" id="A0A4Q0XXC1"/>
<dbReference type="OrthoDB" id="9790732at2"/>
<evidence type="ECO:0000256" key="2">
    <source>
        <dbReference type="ARBA" id="ARBA00022475"/>
    </source>
</evidence>
<reference evidence="11 12" key="1">
    <citation type="submission" date="2017-10" db="EMBL/GenBank/DDBJ databases">
        <title>Genomics of the genus Arcobacter.</title>
        <authorList>
            <person name="Perez-Cataluna A."/>
            <person name="Figueras M.J."/>
        </authorList>
    </citation>
    <scope>NUCLEOTIDE SEQUENCE [LARGE SCALE GENOMIC DNA]</scope>
    <source>
        <strain evidence="11 12">DSM 24636</strain>
    </source>
</reference>
<evidence type="ECO:0008006" key="13">
    <source>
        <dbReference type="Google" id="ProtNLM"/>
    </source>
</evidence>
<dbReference type="SUPFAM" id="SSF158472">
    <property type="entry name" value="HAMP domain-like"/>
    <property type="match status" value="1"/>
</dbReference>
<dbReference type="SUPFAM" id="SSF55073">
    <property type="entry name" value="Nucleotide cyclase"/>
    <property type="match status" value="1"/>
</dbReference>
<dbReference type="InterPro" id="IPR003660">
    <property type="entry name" value="HAMP_dom"/>
</dbReference>
<evidence type="ECO:0000313" key="12">
    <source>
        <dbReference type="Proteomes" id="UP000290191"/>
    </source>
</evidence>
<dbReference type="CDD" id="cd06225">
    <property type="entry name" value="HAMP"/>
    <property type="match status" value="1"/>
</dbReference>
<feature type="domain" description="EAL" evidence="8">
    <location>
        <begin position="588"/>
        <end position="834"/>
    </location>
</feature>
<dbReference type="Gene3D" id="3.30.70.270">
    <property type="match status" value="1"/>
</dbReference>
<dbReference type="PANTHER" id="PTHR33121:SF71">
    <property type="entry name" value="OXYGEN SENSOR PROTEIN DOSP"/>
    <property type="match status" value="1"/>
</dbReference>
<evidence type="ECO:0000256" key="4">
    <source>
        <dbReference type="ARBA" id="ARBA00022989"/>
    </source>
</evidence>
<dbReference type="InterPro" id="IPR029787">
    <property type="entry name" value="Nucleotide_cyclase"/>
</dbReference>
<evidence type="ECO:0000259" key="9">
    <source>
        <dbReference type="PROSITE" id="PS50885"/>
    </source>
</evidence>
<dbReference type="GO" id="GO:0071111">
    <property type="term" value="F:cyclic-guanylate-specific phosphodiesterase activity"/>
    <property type="evidence" value="ECO:0007669"/>
    <property type="project" value="InterPro"/>
</dbReference>
<dbReference type="Pfam" id="PF08269">
    <property type="entry name" value="dCache_2"/>
    <property type="match status" value="1"/>
</dbReference>